<dbReference type="SUPFAM" id="SSF102114">
    <property type="entry name" value="Radical SAM enzymes"/>
    <property type="match status" value="1"/>
</dbReference>
<feature type="domain" description="4Fe4S-binding SPASM" evidence="1">
    <location>
        <begin position="50"/>
        <end position="116"/>
    </location>
</feature>
<dbReference type="InterPro" id="IPR023885">
    <property type="entry name" value="4Fe4S-binding_SPASM_dom"/>
</dbReference>
<evidence type="ECO:0000259" key="1">
    <source>
        <dbReference type="Pfam" id="PF13186"/>
    </source>
</evidence>
<evidence type="ECO:0000313" key="3">
    <source>
        <dbReference type="Proteomes" id="UP000184263"/>
    </source>
</evidence>
<dbReference type="AlphaFoldDB" id="A0A1M6UKK7"/>
<dbReference type="InterPro" id="IPR013785">
    <property type="entry name" value="Aldolase_TIM"/>
</dbReference>
<name>A0A1M6UKK7_SELRU</name>
<reference evidence="2 3" key="1">
    <citation type="submission" date="2016-11" db="EMBL/GenBank/DDBJ databases">
        <authorList>
            <person name="Jaros S."/>
            <person name="Januszkiewicz K."/>
            <person name="Wedrychowicz H."/>
        </authorList>
    </citation>
    <scope>NUCLEOTIDE SEQUENCE [LARGE SCALE GENOMIC DNA]</scope>
    <source>
        <strain evidence="2 3">HD4</strain>
    </source>
</reference>
<organism evidence="2 3">
    <name type="scientific">Selenomonas ruminantium</name>
    <dbReference type="NCBI Taxonomy" id="971"/>
    <lineage>
        <taxon>Bacteria</taxon>
        <taxon>Bacillati</taxon>
        <taxon>Bacillota</taxon>
        <taxon>Negativicutes</taxon>
        <taxon>Selenomonadales</taxon>
        <taxon>Selenomonadaceae</taxon>
        <taxon>Selenomonas</taxon>
    </lineage>
</organism>
<proteinExistence type="predicted"/>
<sequence>MFGNIADSLFVEHILPIYHDVDYASLDQTILDNAMNGRGNVVQNEIHKVCHRPVYRLRVTANGEVTANCCDQSHDIRYGNIMEQGLVELWNGIKRIGFLKIQLQGKRFNHPVCKDCVLANDITNGADLLYPWAEDILRRFESGI</sequence>
<dbReference type="RefSeq" id="WP_073089767.1">
    <property type="nucleotide sequence ID" value="NZ_FRBC01000013.1"/>
</dbReference>
<evidence type="ECO:0000313" key="2">
    <source>
        <dbReference type="EMBL" id="SHK69774.1"/>
    </source>
</evidence>
<protein>
    <submittedName>
        <fullName evidence="2">Iron-sulfur cluster-binding domain-containing protein</fullName>
    </submittedName>
</protein>
<accession>A0A1M6UKK7</accession>
<dbReference type="Gene3D" id="3.20.20.70">
    <property type="entry name" value="Aldolase class I"/>
    <property type="match status" value="1"/>
</dbReference>
<gene>
    <name evidence="2" type="ORF">SAMN05216582_11312</name>
</gene>
<dbReference type="EMBL" id="FRBC01000013">
    <property type="protein sequence ID" value="SHK69774.1"/>
    <property type="molecule type" value="Genomic_DNA"/>
</dbReference>
<dbReference type="InterPro" id="IPR058240">
    <property type="entry name" value="rSAM_sf"/>
</dbReference>
<dbReference type="Proteomes" id="UP000184263">
    <property type="component" value="Unassembled WGS sequence"/>
</dbReference>
<dbReference type="Pfam" id="PF13186">
    <property type="entry name" value="SPASM"/>
    <property type="match status" value="1"/>
</dbReference>
<dbReference type="OrthoDB" id="9810775at2"/>